<feature type="region of interest" description="Disordered" evidence="1">
    <location>
        <begin position="1"/>
        <end position="22"/>
    </location>
</feature>
<protein>
    <submittedName>
        <fullName evidence="2">Uncharacterized protein</fullName>
    </submittedName>
</protein>
<feature type="compositionally biased region" description="Polar residues" evidence="1">
    <location>
        <begin position="1"/>
        <end position="10"/>
    </location>
</feature>
<evidence type="ECO:0000313" key="3">
    <source>
        <dbReference type="Proteomes" id="UP000288215"/>
    </source>
</evidence>
<dbReference type="AlphaFoldDB" id="A0A3S4UHW4"/>
<organism evidence="2 3">
    <name type="scientific">Methanosuratincola subterraneus</name>
    <dbReference type="NCBI Taxonomy" id="2593994"/>
    <lineage>
        <taxon>Archaea</taxon>
        <taxon>Thermoproteota</taxon>
        <taxon>Methanosuratincolia</taxon>
        <taxon>Candidatus Methanomethylicales</taxon>
        <taxon>Candidatus Methanomethylicaceae</taxon>
        <taxon>Candidatus Methanosuratincola (ex Vanwonterghem et al. 2016)</taxon>
    </lineage>
</organism>
<gene>
    <name evidence="2" type="ORF">Metus_0148</name>
</gene>
<proteinExistence type="predicted"/>
<comment type="caution">
    <text evidence="2">The sequence shown here is derived from an EMBL/GenBank/DDBJ whole genome shotgun (WGS) entry which is preliminary data.</text>
</comment>
<name>A0A3S4UHW4_METS7</name>
<reference evidence="2 3" key="1">
    <citation type="submission" date="2018-12" db="EMBL/GenBank/DDBJ databases">
        <title>The complete genome of the methanogenic archaea of the candidate phylum Verstraetearchaeota, obtained from the metagenome of underground thermal water.</title>
        <authorList>
            <person name="Kadnikov V.V."/>
            <person name="Mardanov A.V."/>
            <person name="Beletsky A.V."/>
            <person name="Karnachuk O.V."/>
            <person name="Ravin N.V."/>
        </authorList>
    </citation>
    <scope>NUCLEOTIDE SEQUENCE [LARGE SCALE GENOMIC DNA]</scope>
    <source>
        <strain evidence="2">Ch88</strain>
    </source>
</reference>
<sequence>MLNWQRNYSQKGERQMGEEGQSAPRTFRLDADVMRGLEEEAKKQGATVNGLTCRILRKYVRIGAKVEQMGVVTLPRNDLIEIINALDEESVAKIGRKMGSATSKEIMLLLFGELSVSAFKQFFLMFLCGYSNWTTCYEVEDEDYLEIRASHNMGEKWSLFVKNYVEASLESTLGMKPEFKYVSNLSLVFRIKKP</sequence>
<dbReference type="EMBL" id="RXGA01000001">
    <property type="protein sequence ID" value="RWX74123.1"/>
    <property type="molecule type" value="Genomic_DNA"/>
</dbReference>
<evidence type="ECO:0000313" key="2">
    <source>
        <dbReference type="EMBL" id="RWX74123.1"/>
    </source>
</evidence>
<evidence type="ECO:0000256" key="1">
    <source>
        <dbReference type="SAM" id="MobiDB-lite"/>
    </source>
</evidence>
<accession>A0A3S4UHW4</accession>
<dbReference type="Proteomes" id="UP000288215">
    <property type="component" value="Unassembled WGS sequence"/>
</dbReference>